<organism evidence="1">
    <name type="scientific">Brachypodium distachyon</name>
    <name type="common">Purple false brome</name>
    <name type="synonym">Trachynia distachya</name>
    <dbReference type="NCBI Taxonomy" id="15368"/>
    <lineage>
        <taxon>Eukaryota</taxon>
        <taxon>Viridiplantae</taxon>
        <taxon>Streptophyta</taxon>
        <taxon>Embryophyta</taxon>
        <taxon>Tracheophyta</taxon>
        <taxon>Spermatophyta</taxon>
        <taxon>Magnoliopsida</taxon>
        <taxon>Liliopsida</taxon>
        <taxon>Poales</taxon>
        <taxon>Poaceae</taxon>
        <taxon>BOP clade</taxon>
        <taxon>Pooideae</taxon>
        <taxon>Stipodae</taxon>
        <taxon>Brachypodieae</taxon>
        <taxon>Brachypodium</taxon>
    </lineage>
</organism>
<dbReference type="EMBL" id="CM000880">
    <property type="protein sequence ID" value="KQK21104.1"/>
    <property type="molecule type" value="Genomic_DNA"/>
</dbReference>
<accession>A0A0Q3HEA6</accession>
<gene>
    <name evidence="1" type="ORF">BRADI_1g58731v3</name>
</gene>
<sequence>MTIQRSRYIKRAYHECDELWRSKRRRALNDDQEAEPGVTTIQSSSSFPVVKKITIAAVCSVSSFFGLNKDELSRSAVRRFELFAENLGRQVHEGRGVWLYTWALQVFFIRN</sequence>
<reference evidence="2" key="3">
    <citation type="submission" date="2018-08" db="UniProtKB">
        <authorList>
            <consortium name="EnsemblPlants"/>
        </authorList>
    </citation>
    <scope>IDENTIFICATION</scope>
    <source>
        <strain evidence="2">cv. Bd21</strain>
    </source>
</reference>
<dbReference type="Gramene" id="KQK21104">
    <property type="protein sequence ID" value="KQK21104"/>
    <property type="gene ID" value="BRADI_1g58731v3"/>
</dbReference>
<dbReference type="Proteomes" id="UP000008810">
    <property type="component" value="Chromosome 1"/>
</dbReference>
<evidence type="ECO:0000313" key="3">
    <source>
        <dbReference type="Proteomes" id="UP000008810"/>
    </source>
</evidence>
<dbReference type="AlphaFoldDB" id="A0A0Q3HEA6"/>
<reference evidence="1" key="2">
    <citation type="submission" date="2017-06" db="EMBL/GenBank/DDBJ databases">
        <title>WGS assembly of Brachypodium distachyon.</title>
        <authorList>
            <consortium name="The International Brachypodium Initiative"/>
            <person name="Lucas S."/>
            <person name="Harmon-Smith M."/>
            <person name="Lail K."/>
            <person name="Tice H."/>
            <person name="Grimwood J."/>
            <person name="Bruce D."/>
            <person name="Barry K."/>
            <person name="Shu S."/>
            <person name="Lindquist E."/>
            <person name="Wang M."/>
            <person name="Pitluck S."/>
            <person name="Vogel J.P."/>
            <person name="Garvin D.F."/>
            <person name="Mockler T.C."/>
            <person name="Schmutz J."/>
            <person name="Rokhsar D."/>
            <person name="Bevan M.W."/>
        </authorList>
    </citation>
    <scope>NUCLEOTIDE SEQUENCE</scope>
    <source>
        <strain evidence="1">Bd21</strain>
    </source>
</reference>
<reference evidence="1 2" key="1">
    <citation type="journal article" date="2010" name="Nature">
        <title>Genome sequencing and analysis of the model grass Brachypodium distachyon.</title>
        <authorList>
            <consortium name="International Brachypodium Initiative"/>
        </authorList>
    </citation>
    <scope>NUCLEOTIDE SEQUENCE [LARGE SCALE GENOMIC DNA]</scope>
    <source>
        <strain evidence="1 2">Bd21</strain>
    </source>
</reference>
<dbReference type="InParanoid" id="A0A0Q3HEA6"/>
<dbReference type="Pfam" id="PF08224">
    <property type="entry name" value="DUF1719"/>
    <property type="match status" value="1"/>
</dbReference>
<evidence type="ECO:0000313" key="1">
    <source>
        <dbReference type="EMBL" id="KQK21104.1"/>
    </source>
</evidence>
<proteinExistence type="predicted"/>
<dbReference type="InterPro" id="IPR013181">
    <property type="entry name" value="DUF1719"/>
</dbReference>
<evidence type="ECO:0000313" key="2">
    <source>
        <dbReference type="EnsemblPlants" id="KQK21104"/>
    </source>
</evidence>
<dbReference type="EnsemblPlants" id="KQK21104">
    <property type="protein sequence ID" value="KQK21104"/>
    <property type="gene ID" value="BRADI_1g58731v3"/>
</dbReference>
<protein>
    <submittedName>
        <fullName evidence="1 2">Uncharacterized protein</fullName>
    </submittedName>
</protein>
<keyword evidence="3" id="KW-1185">Reference proteome</keyword>
<name>A0A0Q3HEA6_BRADI</name>